<dbReference type="VEuPathDB" id="FungiDB:DNF11_3460"/>
<proteinExistence type="inferred from homology"/>
<dbReference type="Proteomes" id="UP000269793">
    <property type="component" value="Chromosome VI"/>
</dbReference>
<dbReference type="PROSITE" id="PS01211">
    <property type="entry name" value="UPF0001"/>
    <property type="match status" value="1"/>
</dbReference>
<dbReference type="HAMAP" id="MF_02087">
    <property type="entry name" value="PLP_homeostasis"/>
    <property type="match status" value="1"/>
</dbReference>
<dbReference type="GO" id="GO:0030170">
    <property type="term" value="F:pyridoxal phosphate binding"/>
    <property type="evidence" value="ECO:0007669"/>
    <property type="project" value="UniProtKB-UniRule"/>
</dbReference>
<keyword evidence="2 3" id="KW-0663">Pyridoxal phosphate</keyword>
<protein>
    <recommendedName>
        <fullName evidence="3">Pyridoxal phosphate homeostasis protein</fullName>
        <shortName evidence="3">PLP homeostasis protein</shortName>
    </recommendedName>
</protein>
<dbReference type="InterPro" id="IPR036075">
    <property type="entry name" value="ARMT-1-like_metal-bd_sf"/>
</dbReference>
<evidence type="ECO:0000256" key="1">
    <source>
        <dbReference type="ARBA" id="ARBA00001967"/>
    </source>
</evidence>
<evidence type="ECO:0000256" key="3">
    <source>
        <dbReference type="HAMAP-Rule" id="MF_03225"/>
    </source>
</evidence>
<keyword evidence="6" id="KW-1185">Reference proteome</keyword>
<comment type="function">
    <text evidence="3">Pyridoxal 5'-phosphate (PLP)-binding protein, which may be involved in intracellular homeostatic regulation of pyridoxal 5'-phosphate (PLP), the active form of vitamin B6.</text>
</comment>
<evidence type="ECO:0000256" key="2">
    <source>
        <dbReference type="ARBA" id="ARBA00022898"/>
    </source>
</evidence>
<dbReference type="SUPFAM" id="SSF111321">
    <property type="entry name" value="AF1104-like"/>
    <property type="match status" value="2"/>
</dbReference>
<evidence type="ECO:0000313" key="6">
    <source>
        <dbReference type="Proteomes" id="UP000269793"/>
    </source>
</evidence>
<dbReference type="Pfam" id="PF01937">
    <property type="entry name" value="ARMT1-like_dom"/>
    <property type="match status" value="2"/>
</dbReference>
<dbReference type="InterPro" id="IPR011078">
    <property type="entry name" value="PyrdxlP_homeostasis"/>
</dbReference>
<sequence length="594" mass="66674">MVYSSLWGNAMDLSLLLNITDDELQKRQSASEKERSDKIQHIIVNDMDALWNKVRGITEGRVDFVLDNAGFELVTDFMLADFMLSLRGPFARASEERANDIERRIHHVLQRVSEASKMANREENPSLLVVSKLHPPSDIMAAYHRTGQRHFGENYVQELVDKASVLPDDIHWHFIGGLQSNKAKLLATVPNLYAVESIDSDKLATALEKSLAKPENTALRAYPLHVYIQVNTSGEEGKSGLPAMLAPWKNDDAQPPLLALAQRIMLECPHMRLQGLMTIGSMSNSRASQESNENPDFATLVSSRQHLMNALTQDANFLAKLSKATWWTPNGHATNVYDDLMKNQDLGLSMGMSADMQAAISMGSTNVRIGSDCFGRRTSNNEAADIRSAELGEWSKRPLVKEVVFHPKNMPWFVSDTCVPDIWRMLDQLSQPDFFSCVQDLAMEPIYRMAKRWRSHFEEGRFRLAMPDDSPLGASAGALSDYWTWPDSYETMPERAPELFSRLKTSDLVLFKGDLNYRKLTQDAQWPSSTSFSQTLGPLAGEVALVALRTCKAEVCVGLPEAQEAKLYECDDSWRTNGKWAVIQYAACTQSSRV</sequence>
<gene>
    <name evidence="5" type="ORF">DNF11_3460</name>
</gene>
<comment type="similarity">
    <text evidence="3">Belongs to the pyridoxal phosphate-binding protein YggS/PROSC family.</text>
</comment>
<feature type="domain" description="Damage-control phosphatase ARMT1-like metal-binding" evidence="4">
    <location>
        <begin position="2"/>
        <end position="85"/>
    </location>
</feature>
<dbReference type="InterPro" id="IPR029066">
    <property type="entry name" value="PLP-binding_barrel"/>
</dbReference>
<dbReference type="NCBIfam" id="TIGR00044">
    <property type="entry name" value="YggS family pyridoxal phosphate-dependent enzyme"/>
    <property type="match status" value="1"/>
</dbReference>
<dbReference type="CDD" id="cd06822">
    <property type="entry name" value="PLPDE_III_YBL036c_euk"/>
    <property type="match status" value="1"/>
</dbReference>
<accession>A0A3G2S981</accession>
<dbReference type="EMBL" id="CP033153">
    <property type="protein sequence ID" value="AYO44410.1"/>
    <property type="molecule type" value="Genomic_DNA"/>
</dbReference>
<feature type="domain" description="Damage-control phosphatase ARMT1-like metal-binding" evidence="4">
    <location>
        <begin position="398"/>
        <end position="566"/>
    </location>
</feature>
<comment type="cofactor">
    <cofactor evidence="1">
        <name>Ni(2+)</name>
        <dbReference type="ChEBI" id="CHEBI:49786"/>
    </cofactor>
</comment>
<dbReference type="Gene3D" id="3.20.20.10">
    <property type="entry name" value="Alanine racemase"/>
    <property type="match status" value="1"/>
</dbReference>
<feature type="modified residue" description="N6-(pyridoxal phosphate)lysine" evidence="3">
    <location>
        <position position="132"/>
    </location>
</feature>
<dbReference type="InterPro" id="IPR002791">
    <property type="entry name" value="ARMT1-like_metal-bd"/>
</dbReference>
<dbReference type="OrthoDB" id="10264196at2759"/>
<evidence type="ECO:0000313" key="5">
    <source>
        <dbReference type="EMBL" id="AYO44410.1"/>
    </source>
</evidence>
<dbReference type="SUPFAM" id="SSF51419">
    <property type="entry name" value="PLP-binding barrel"/>
    <property type="match status" value="1"/>
</dbReference>
<reference evidence="5 6" key="1">
    <citation type="submission" date="2018-10" db="EMBL/GenBank/DDBJ databases">
        <title>Complete genome sequence of Malassezia restricta CBS 7877.</title>
        <authorList>
            <person name="Morand S.C."/>
            <person name="Bertignac M."/>
            <person name="Iltis A."/>
            <person name="Kolder I."/>
            <person name="Pirovano W."/>
            <person name="Jourdain R."/>
            <person name="Clavaud C."/>
        </authorList>
    </citation>
    <scope>NUCLEOTIDE SEQUENCE [LARGE SCALE GENOMIC DNA]</scope>
    <source>
        <strain evidence="5 6">CBS 7877</strain>
    </source>
</reference>
<evidence type="ECO:0000259" key="4">
    <source>
        <dbReference type="Pfam" id="PF01937"/>
    </source>
</evidence>
<dbReference type="AlphaFoldDB" id="A0A3G2S981"/>
<name>A0A3G2S981_MALR7</name>
<organism evidence="5 6">
    <name type="scientific">Malassezia restricta (strain ATCC 96810 / NBRC 103918 / CBS 7877)</name>
    <name type="common">Seborrheic dermatitis infection agent</name>
    <dbReference type="NCBI Taxonomy" id="425264"/>
    <lineage>
        <taxon>Eukaryota</taxon>
        <taxon>Fungi</taxon>
        <taxon>Dikarya</taxon>
        <taxon>Basidiomycota</taxon>
        <taxon>Ustilaginomycotina</taxon>
        <taxon>Malasseziomycetes</taxon>
        <taxon>Malasseziales</taxon>
        <taxon>Malasseziaceae</taxon>
        <taxon>Malassezia</taxon>
    </lineage>
</organism>
<dbReference type="STRING" id="425264.A0A3G2S981"/>
<dbReference type="PANTHER" id="PTHR10146">
    <property type="entry name" value="PROLINE SYNTHETASE CO-TRANSCRIBED BACTERIAL HOMOLOG PROTEIN"/>
    <property type="match status" value="1"/>
</dbReference>
<dbReference type="PANTHER" id="PTHR10146:SF14">
    <property type="entry name" value="PYRIDOXAL PHOSPHATE HOMEOSTASIS PROTEIN"/>
    <property type="match status" value="1"/>
</dbReference>